<gene>
    <name evidence="4" type="ORF">EUTSA_v10023807mg</name>
</gene>
<feature type="domain" description="CCHC-type" evidence="3">
    <location>
        <begin position="254"/>
        <end position="268"/>
    </location>
</feature>
<dbReference type="AlphaFoldDB" id="V4JWJ2"/>
<dbReference type="GO" id="GO:0008270">
    <property type="term" value="F:zinc ion binding"/>
    <property type="evidence" value="ECO:0007669"/>
    <property type="project" value="UniProtKB-KW"/>
</dbReference>
<dbReference type="InterPro" id="IPR036875">
    <property type="entry name" value="Znf_CCHC_sf"/>
</dbReference>
<evidence type="ECO:0000256" key="2">
    <source>
        <dbReference type="SAM" id="MobiDB-lite"/>
    </source>
</evidence>
<dbReference type="Gramene" id="ESQ29820">
    <property type="protein sequence ID" value="ESQ29820"/>
    <property type="gene ID" value="EUTSA_v10023807mg"/>
</dbReference>
<dbReference type="KEGG" id="eus:EUTSA_v10023807mg"/>
<reference evidence="4 5" key="1">
    <citation type="journal article" date="2013" name="Front. Plant Sci.">
        <title>The Reference Genome of the Halophytic Plant Eutrema salsugineum.</title>
        <authorList>
            <person name="Yang R."/>
            <person name="Jarvis D.E."/>
            <person name="Chen H."/>
            <person name="Beilstein M.A."/>
            <person name="Grimwood J."/>
            <person name="Jenkins J."/>
            <person name="Shu S."/>
            <person name="Prochnik S."/>
            <person name="Xin M."/>
            <person name="Ma C."/>
            <person name="Schmutz J."/>
            <person name="Wing R.A."/>
            <person name="Mitchell-Olds T."/>
            <person name="Schumaker K.S."/>
            <person name="Wang X."/>
        </authorList>
    </citation>
    <scope>NUCLEOTIDE SEQUENCE [LARGE SCALE GENOMIC DNA]</scope>
</reference>
<dbReference type="SUPFAM" id="SSF57756">
    <property type="entry name" value="Retrovirus zinc finger-like domains"/>
    <property type="match status" value="1"/>
</dbReference>
<dbReference type="InterPro" id="IPR025558">
    <property type="entry name" value="DUF4283"/>
</dbReference>
<dbReference type="Pfam" id="PF14111">
    <property type="entry name" value="DUF4283"/>
    <property type="match status" value="1"/>
</dbReference>
<dbReference type="eggNOG" id="KOG1075">
    <property type="taxonomic scope" value="Eukaryota"/>
</dbReference>
<keyword evidence="1" id="KW-0862">Zinc</keyword>
<organism evidence="4 5">
    <name type="scientific">Eutrema salsugineum</name>
    <name type="common">Saltwater cress</name>
    <name type="synonym">Sisymbrium salsugineum</name>
    <dbReference type="NCBI Taxonomy" id="72664"/>
    <lineage>
        <taxon>Eukaryota</taxon>
        <taxon>Viridiplantae</taxon>
        <taxon>Streptophyta</taxon>
        <taxon>Embryophyta</taxon>
        <taxon>Tracheophyta</taxon>
        <taxon>Spermatophyta</taxon>
        <taxon>Magnoliopsida</taxon>
        <taxon>eudicotyledons</taxon>
        <taxon>Gunneridae</taxon>
        <taxon>Pentapetalae</taxon>
        <taxon>rosids</taxon>
        <taxon>malvids</taxon>
        <taxon>Brassicales</taxon>
        <taxon>Brassicaceae</taxon>
        <taxon>Eutremeae</taxon>
        <taxon>Eutrema</taxon>
    </lineage>
</organism>
<dbReference type="PANTHER" id="PTHR31286">
    <property type="entry name" value="GLYCINE-RICH CELL WALL STRUCTURAL PROTEIN 1.8-LIKE"/>
    <property type="match status" value="1"/>
</dbReference>
<keyword evidence="1" id="KW-0479">Metal-binding</keyword>
<accession>V4JWJ2</accession>
<dbReference type="Proteomes" id="UP000030689">
    <property type="component" value="Unassembled WGS sequence"/>
</dbReference>
<proteinExistence type="predicted"/>
<evidence type="ECO:0000256" key="1">
    <source>
        <dbReference type="PROSITE-ProRule" id="PRU00047"/>
    </source>
</evidence>
<sequence length="377" mass="40819">MSELVHDVDLPDPPVSGPPNLVIGSPSQPSSISAADLSVDPISFLIPAEIPSSAAPSYTDRFKSSLRNLRKISSPSYLEDGTLVMEAPASIHLQKVDQCKGYIVAHFHGLAPPPDKIYADLNPAWGKFGNISVRHVSKSSCLILIPSIQTREWVLQTGYWQAGNCSFTVPPWSRDGCFQVPDLETAPTWAVLKPVPLILYSLDGICVTASAIGEPLHTDKSRLEPYRYGDTKVKDNVGNTVSIDIEYPHLPPTCCNCGRFGHLRNRCPHPFMKKPIIKIPQAGIAVANTKISLENSSFEEQVVDRNSLSPPSDSQSKIGEKELLELPASTINNSIVSKSAAEGSVINRRSRSPSPSKGKALSSPPVVPSHDASSFKK</sequence>
<protein>
    <recommendedName>
        <fullName evidence="3">CCHC-type domain-containing protein</fullName>
    </recommendedName>
</protein>
<keyword evidence="1" id="KW-0863">Zinc-finger</keyword>
<dbReference type="InterPro" id="IPR001878">
    <property type="entry name" value="Znf_CCHC"/>
</dbReference>
<dbReference type="InterPro" id="IPR040256">
    <property type="entry name" value="At4g02000-like"/>
</dbReference>
<feature type="non-terminal residue" evidence="4">
    <location>
        <position position="377"/>
    </location>
</feature>
<evidence type="ECO:0000313" key="4">
    <source>
        <dbReference type="EMBL" id="ESQ29820.1"/>
    </source>
</evidence>
<feature type="region of interest" description="Disordered" evidence="2">
    <location>
        <begin position="1"/>
        <end position="27"/>
    </location>
</feature>
<dbReference type="GO" id="GO:0003676">
    <property type="term" value="F:nucleic acid binding"/>
    <property type="evidence" value="ECO:0007669"/>
    <property type="project" value="InterPro"/>
</dbReference>
<keyword evidence="5" id="KW-1185">Reference proteome</keyword>
<dbReference type="PANTHER" id="PTHR31286:SF181">
    <property type="entry name" value="ZINC KNUCKLE (CCHC-TYPE) FAMILY PROTEIN"/>
    <property type="match status" value="1"/>
</dbReference>
<evidence type="ECO:0000259" key="3">
    <source>
        <dbReference type="PROSITE" id="PS50158"/>
    </source>
</evidence>
<dbReference type="EMBL" id="KI517881">
    <property type="protein sequence ID" value="ESQ29820.1"/>
    <property type="molecule type" value="Genomic_DNA"/>
</dbReference>
<evidence type="ECO:0000313" key="5">
    <source>
        <dbReference type="Proteomes" id="UP000030689"/>
    </source>
</evidence>
<name>V4JWJ2_EUTSA</name>
<feature type="region of interest" description="Disordered" evidence="2">
    <location>
        <begin position="337"/>
        <end position="377"/>
    </location>
</feature>
<dbReference type="PROSITE" id="PS50158">
    <property type="entry name" value="ZF_CCHC"/>
    <property type="match status" value="1"/>
</dbReference>